<evidence type="ECO:0000313" key="2">
    <source>
        <dbReference type="Proteomes" id="UP001432027"/>
    </source>
</evidence>
<proteinExistence type="predicted"/>
<sequence length="78" mass="9196">LVPMQKHDDGRERDQALINAHHYISRLQFAHSLRSLGCFNDQIAREALQRTHVGRRWSNDWLRIWGLFGFNQLSKGLL</sequence>
<accession>A0AAV5SP63</accession>
<evidence type="ECO:0000313" key="1">
    <source>
        <dbReference type="EMBL" id="GMS81396.1"/>
    </source>
</evidence>
<dbReference type="EMBL" id="BTSX01000001">
    <property type="protein sequence ID" value="GMS81396.1"/>
    <property type="molecule type" value="Genomic_DNA"/>
</dbReference>
<name>A0AAV5SP63_9BILA</name>
<organism evidence="1 2">
    <name type="scientific">Pristionchus entomophagus</name>
    <dbReference type="NCBI Taxonomy" id="358040"/>
    <lineage>
        <taxon>Eukaryota</taxon>
        <taxon>Metazoa</taxon>
        <taxon>Ecdysozoa</taxon>
        <taxon>Nematoda</taxon>
        <taxon>Chromadorea</taxon>
        <taxon>Rhabditida</taxon>
        <taxon>Rhabditina</taxon>
        <taxon>Diplogasteromorpha</taxon>
        <taxon>Diplogasteroidea</taxon>
        <taxon>Neodiplogasteridae</taxon>
        <taxon>Pristionchus</taxon>
    </lineage>
</organism>
<keyword evidence="2" id="KW-1185">Reference proteome</keyword>
<comment type="caution">
    <text evidence="1">The sequence shown here is derived from an EMBL/GenBank/DDBJ whole genome shotgun (WGS) entry which is preliminary data.</text>
</comment>
<reference evidence="1" key="1">
    <citation type="submission" date="2023-10" db="EMBL/GenBank/DDBJ databases">
        <title>Genome assembly of Pristionchus species.</title>
        <authorList>
            <person name="Yoshida K."/>
            <person name="Sommer R.J."/>
        </authorList>
    </citation>
    <scope>NUCLEOTIDE SEQUENCE</scope>
    <source>
        <strain evidence="1">RS0144</strain>
    </source>
</reference>
<feature type="non-terminal residue" evidence="1">
    <location>
        <position position="1"/>
    </location>
</feature>
<protein>
    <submittedName>
        <fullName evidence="1">Uncharacterized protein</fullName>
    </submittedName>
</protein>
<dbReference type="AlphaFoldDB" id="A0AAV5SP63"/>
<feature type="non-terminal residue" evidence="1">
    <location>
        <position position="78"/>
    </location>
</feature>
<dbReference type="Proteomes" id="UP001432027">
    <property type="component" value="Unassembled WGS sequence"/>
</dbReference>
<gene>
    <name evidence="1" type="ORF">PENTCL1PPCAC_3571</name>
</gene>